<dbReference type="PANTHER" id="PTHR40980">
    <property type="entry name" value="PLUG DOMAIN-CONTAINING PROTEIN"/>
    <property type="match status" value="1"/>
</dbReference>
<dbReference type="InterPro" id="IPR010104">
    <property type="entry name" value="TonB_rcpt_bac"/>
</dbReference>
<comment type="similarity">
    <text evidence="4">Belongs to the TonB-dependent receptor family.</text>
</comment>
<protein>
    <submittedName>
        <fullName evidence="8">TonB-dependent receptor</fullName>
    </submittedName>
</protein>
<dbReference type="PANTHER" id="PTHR40980:SF3">
    <property type="entry name" value="TONB-DEPENDENT RECEPTOR-LIKE BETA-BARREL DOMAIN-CONTAINING PROTEIN"/>
    <property type="match status" value="1"/>
</dbReference>
<evidence type="ECO:0000256" key="4">
    <source>
        <dbReference type="RuleBase" id="RU003357"/>
    </source>
</evidence>
<feature type="signal peptide" evidence="5">
    <location>
        <begin position="1"/>
        <end position="30"/>
    </location>
</feature>
<comment type="subcellular location">
    <subcellularLocation>
        <location evidence="1 4">Cell outer membrane</location>
    </subcellularLocation>
</comment>
<organism evidence="8 9">
    <name type="scientific">Erythrobacter insulae</name>
    <dbReference type="NCBI Taxonomy" id="2584124"/>
    <lineage>
        <taxon>Bacteria</taxon>
        <taxon>Pseudomonadati</taxon>
        <taxon>Pseudomonadota</taxon>
        <taxon>Alphaproteobacteria</taxon>
        <taxon>Sphingomonadales</taxon>
        <taxon>Erythrobacteraceae</taxon>
        <taxon>Erythrobacter/Porphyrobacter group</taxon>
        <taxon>Erythrobacter</taxon>
    </lineage>
</organism>
<feature type="domain" description="TonB-dependent receptor plug" evidence="7">
    <location>
        <begin position="69"/>
        <end position="171"/>
    </location>
</feature>
<evidence type="ECO:0000256" key="3">
    <source>
        <dbReference type="ARBA" id="ARBA00023237"/>
    </source>
</evidence>
<dbReference type="NCBIfam" id="TIGR01782">
    <property type="entry name" value="TonB-Xanth-Caul"/>
    <property type="match status" value="1"/>
</dbReference>
<dbReference type="GO" id="GO:0009279">
    <property type="term" value="C:cell outer membrane"/>
    <property type="evidence" value="ECO:0007669"/>
    <property type="project" value="UniProtKB-SubCell"/>
</dbReference>
<evidence type="ECO:0000256" key="1">
    <source>
        <dbReference type="ARBA" id="ARBA00004442"/>
    </source>
</evidence>
<dbReference type="Pfam" id="PF07715">
    <property type="entry name" value="Plug"/>
    <property type="match status" value="1"/>
</dbReference>
<keyword evidence="5" id="KW-0732">Signal</keyword>
<dbReference type="RefSeq" id="WP_142788359.1">
    <property type="nucleotide sequence ID" value="NZ_VHJK01000001.1"/>
</dbReference>
<keyword evidence="8" id="KW-0675">Receptor</keyword>
<keyword evidence="2 4" id="KW-0472">Membrane</keyword>
<gene>
    <name evidence="8" type="ORF">FGU71_09600</name>
</gene>
<evidence type="ECO:0000256" key="2">
    <source>
        <dbReference type="ARBA" id="ARBA00023136"/>
    </source>
</evidence>
<dbReference type="AlphaFoldDB" id="A0A547PD60"/>
<dbReference type="OrthoDB" id="5476657at2"/>
<evidence type="ECO:0000313" key="8">
    <source>
        <dbReference type="EMBL" id="TRD12086.1"/>
    </source>
</evidence>
<dbReference type="Gene3D" id="2.170.130.10">
    <property type="entry name" value="TonB-dependent receptor, plug domain"/>
    <property type="match status" value="1"/>
</dbReference>
<sequence>MKKLAKSSLRTAVSRAVITAMLATPSIALAQSNEDDAQVNSAENDTGANPGIIVSGIRQSLASALDEKRNKDNIIEVIQSEDIGKLPDQNLAEVLENVTGVQITRDAGVGTGVQIRGTGANRVEINGVSTVGSGTGRSGISFEDLPAALIAAVEVIKVPEARTIEGSVGGTVNLRTIRPLDLNEPLLSFRAQGEHSDLSDTITPRFSATLGNSWDTGIGEIGFVMSASYAELDVTEFAPRVDRDRTVLPNSGFASAEAFPFLRIQFLDQQLRNQEYTTINWTGSLEWKPADNLRLYVDATINDQERIQQSSRAFFSGTTSSAVINNTNNTSFETVNLGSVEGPNGTLVLGEIQAVTSGILGVGVTSNGAIDSNLRTASQTGSRLTDSSVLASGLEWEVGRLTVNAEVSSSTSDTVFPNLTFETDFINPNGPQPSIGQSSDNGVPAIFDTTGGTLQFGIAQGLAETPTAAQLLDPANYRIRTITQGANQNENSETAFRLDLNFDSEGILPFFSSIDLGWRYNSSKAENVDSTLRNIFTSANSPAFFRPSLDQFSQFVTAGPSNFNAADGRALFIPDYLTVDPVASVNNTDEVIAAVNAAITAQNEANGVNLPLVGAPVETSTAFFDIEEQTNALYIQGNYDSEVAGVPIRGNLGVRWVSTQIDSIGNNVINGVVDGQLSQSSNYEFFLPRWSLVAEPADNLLLRAGISRDLRRPNFDDLSISVAFGGSATAAVNIGNPNLQPETVWSFDLAGEYYFSDTGFVSLGFFHKDRTNLFAQETEFPLETTGPGGAIDRDITAPCEGGGIFNPFADRNVFSSIQGQGLCVPVGTIVNSSGLTTQTGVEVALQYSLADVLDDANWLSGFGFIGNFTYQEDGGDVTNFFNGNGGANALNLLLGRTDTDQSTAGLEDDVVQQLVTLPNLSNFSYNTTLFYDKYGINFRARYSWRSDFRGTQTQRFGLPRIVDDRGQLNASISYAVTDRVTVGLDGINLLREQNDEYCINDDTLLCQQDFTDRRIVAGVSFKF</sequence>
<reference evidence="8 9" key="1">
    <citation type="submission" date="2019-06" db="EMBL/GenBank/DDBJ databases">
        <title>Erythrobacter insulae sp. nov., isolated from a tidal flat.</title>
        <authorList>
            <person name="Yoon J.-H."/>
        </authorList>
    </citation>
    <scope>NUCLEOTIDE SEQUENCE [LARGE SCALE GENOMIC DNA]</scope>
    <source>
        <strain evidence="8 9">JBTF-M21</strain>
    </source>
</reference>
<dbReference type="Proteomes" id="UP000316343">
    <property type="component" value="Unassembled WGS sequence"/>
</dbReference>
<evidence type="ECO:0000259" key="6">
    <source>
        <dbReference type="Pfam" id="PF00593"/>
    </source>
</evidence>
<comment type="caution">
    <text evidence="8">The sequence shown here is derived from an EMBL/GenBank/DDBJ whole genome shotgun (WGS) entry which is preliminary data.</text>
</comment>
<keyword evidence="9" id="KW-1185">Reference proteome</keyword>
<proteinExistence type="inferred from homology"/>
<evidence type="ECO:0000259" key="7">
    <source>
        <dbReference type="Pfam" id="PF07715"/>
    </source>
</evidence>
<evidence type="ECO:0000313" key="9">
    <source>
        <dbReference type="Proteomes" id="UP000316343"/>
    </source>
</evidence>
<feature type="domain" description="TonB-dependent receptor-like beta-barrel" evidence="6">
    <location>
        <begin position="466"/>
        <end position="989"/>
    </location>
</feature>
<evidence type="ECO:0000256" key="5">
    <source>
        <dbReference type="SAM" id="SignalP"/>
    </source>
</evidence>
<dbReference type="EMBL" id="VHJK01000001">
    <property type="protein sequence ID" value="TRD12086.1"/>
    <property type="molecule type" value="Genomic_DNA"/>
</dbReference>
<dbReference type="InterPro" id="IPR012910">
    <property type="entry name" value="Plug_dom"/>
</dbReference>
<keyword evidence="4" id="KW-0798">TonB box</keyword>
<name>A0A547PD60_9SPHN</name>
<keyword evidence="3" id="KW-0998">Cell outer membrane</keyword>
<accession>A0A547PD60</accession>
<dbReference type="InterPro" id="IPR037066">
    <property type="entry name" value="Plug_dom_sf"/>
</dbReference>
<feature type="chain" id="PRO_5022056749" evidence="5">
    <location>
        <begin position="31"/>
        <end position="1023"/>
    </location>
</feature>
<dbReference type="Gene3D" id="2.40.170.20">
    <property type="entry name" value="TonB-dependent receptor, beta-barrel domain"/>
    <property type="match status" value="1"/>
</dbReference>
<dbReference type="InterPro" id="IPR000531">
    <property type="entry name" value="Beta-barrel_TonB"/>
</dbReference>
<dbReference type="InterPro" id="IPR036942">
    <property type="entry name" value="Beta-barrel_TonB_sf"/>
</dbReference>
<dbReference type="SUPFAM" id="SSF56935">
    <property type="entry name" value="Porins"/>
    <property type="match status" value="1"/>
</dbReference>
<dbReference type="Pfam" id="PF00593">
    <property type="entry name" value="TonB_dep_Rec_b-barrel"/>
    <property type="match status" value="1"/>
</dbReference>